<name>A0A918C3Y1_9ACTN</name>
<dbReference type="AlphaFoldDB" id="A0A918C3Y1"/>
<reference evidence="2" key="2">
    <citation type="submission" date="2020-09" db="EMBL/GenBank/DDBJ databases">
        <authorList>
            <person name="Sun Q."/>
            <person name="Ohkuma M."/>
        </authorList>
    </citation>
    <scope>NUCLEOTIDE SEQUENCE</scope>
    <source>
        <strain evidence="2">JCM 4346</strain>
    </source>
</reference>
<gene>
    <name evidence="2" type="ORF">GCM10010251_22040</name>
</gene>
<protein>
    <recommendedName>
        <fullName evidence="4">Transposase</fullName>
    </recommendedName>
</protein>
<dbReference type="InterPro" id="IPR010921">
    <property type="entry name" value="Trp_repressor/repl_initiator"/>
</dbReference>
<dbReference type="SUPFAM" id="SSF48295">
    <property type="entry name" value="TrpR-like"/>
    <property type="match status" value="1"/>
</dbReference>
<dbReference type="EMBL" id="BMSX01000004">
    <property type="protein sequence ID" value="GGR05910.1"/>
    <property type="molecule type" value="Genomic_DNA"/>
</dbReference>
<sequence>MSMNAAVAEGLDPLVDQCRLPLSTATLDMFAHLVRSHLNKIRSRWRKLSPGRITLIVLAVLRHDQRLADMAGAYQVSASTVRRWLLEVIHLLAARAERLDRALKKIVKRGGAVVLIDGTLIPTRHRQPPELLRQTQDARPARPRLHRRERQSDLGLGRPARPHP</sequence>
<dbReference type="Proteomes" id="UP000658320">
    <property type="component" value="Unassembled WGS sequence"/>
</dbReference>
<evidence type="ECO:0000256" key="1">
    <source>
        <dbReference type="SAM" id="MobiDB-lite"/>
    </source>
</evidence>
<evidence type="ECO:0000313" key="3">
    <source>
        <dbReference type="Proteomes" id="UP000658320"/>
    </source>
</evidence>
<keyword evidence="3" id="KW-1185">Reference proteome</keyword>
<comment type="caution">
    <text evidence="2">The sequence shown here is derived from an EMBL/GenBank/DDBJ whole genome shotgun (WGS) entry which is preliminary data.</text>
</comment>
<accession>A0A918C3Y1</accession>
<organism evidence="2 3">
    <name type="scientific">Streptomyces aurantiogriseus</name>
    <dbReference type="NCBI Taxonomy" id="66870"/>
    <lineage>
        <taxon>Bacteria</taxon>
        <taxon>Bacillati</taxon>
        <taxon>Actinomycetota</taxon>
        <taxon>Actinomycetes</taxon>
        <taxon>Kitasatosporales</taxon>
        <taxon>Streptomycetaceae</taxon>
        <taxon>Streptomyces</taxon>
    </lineage>
</organism>
<reference evidence="2" key="1">
    <citation type="journal article" date="2014" name="Int. J. Syst. Evol. Microbiol.">
        <title>Complete genome sequence of Corynebacterium casei LMG S-19264T (=DSM 44701T), isolated from a smear-ripened cheese.</title>
        <authorList>
            <consortium name="US DOE Joint Genome Institute (JGI-PGF)"/>
            <person name="Walter F."/>
            <person name="Albersmeier A."/>
            <person name="Kalinowski J."/>
            <person name="Ruckert C."/>
        </authorList>
    </citation>
    <scope>NUCLEOTIDE SEQUENCE</scope>
    <source>
        <strain evidence="2">JCM 4346</strain>
    </source>
</reference>
<dbReference type="GO" id="GO:0043565">
    <property type="term" value="F:sequence-specific DNA binding"/>
    <property type="evidence" value="ECO:0007669"/>
    <property type="project" value="InterPro"/>
</dbReference>
<evidence type="ECO:0008006" key="4">
    <source>
        <dbReference type="Google" id="ProtNLM"/>
    </source>
</evidence>
<proteinExistence type="predicted"/>
<evidence type="ECO:0000313" key="2">
    <source>
        <dbReference type="EMBL" id="GGR05910.1"/>
    </source>
</evidence>
<dbReference type="RefSeq" id="WP_229910897.1">
    <property type="nucleotide sequence ID" value="NZ_BMSX01000004.1"/>
</dbReference>
<feature type="region of interest" description="Disordered" evidence="1">
    <location>
        <begin position="126"/>
        <end position="164"/>
    </location>
</feature>